<reference evidence="1 2" key="1">
    <citation type="submission" date="2017-04" db="EMBL/GenBank/DDBJ databases">
        <title>Sensitivity acquisition of phages to Acinetobacter calcoaceticus-baumannii complex species through exchange of pectate lyase domains.</title>
        <authorList>
            <person name="Oliveira H."/>
            <person name="Rita A."/>
            <person name="Konstantinidis N."/>
            <person name="Dotsch A."/>
            <person name="Ferreira A."/>
            <person name="Akturk E."/>
            <person name="Nemec A."/>
            <person name="Sillankorva S."/>
            <person name="Shneider M."/>
            <person name="Azeredo J."/>
        </authorList>
    </citation>
    <scope>NUCLEOTIDE SEQUENCE [LARGE SCALE GENOMIC DNA]</scope>
</reference>
<organism evidence="1 2">
    <name type="scientific">Acinetobacter phage vB_AbaP_B1</name>
    <dbReference type="NCBI Taxonomy" id="2016049"/>
    <lineage>
        <taxon>Viruses</taxon>
        <taxon>Duplodnaviria</taxon>
        <taxon>Heunggongvirae</taxon>
        <taxon>Uroviricota</taxon>
        <taxon>Caudoviricetes</taxon>
        <taxon>Autographivirales</taxon>
        <taxon>Autoscriptoviridae</taxon>
        <taxon>Beijerinckvirinae</taxon>
        <taxon>Friunavirus</taxon>
        <taxon>Friunavirus B1</taxon>
    </lineage>
</organism>
<sequence length="80" mass="9034">MKFGKVKVGMRVRISSNPNGNSFESHVHGQVGVVYDKEDSHYNHVFWDGRRRSLSCAVGFIDGTLDWGSHLNLEEVKDEA</sequence>
<proteinExistence type="predicted"/>
<evidence type="ECO:0000313" key="1">
    <source>
        <dbReference type="EMBL" id="ASN73322.1"/>
    </source>
</evidence>
<dbReference type="EMBL" id="MF033347">
    <property type="protein sequence ID" value="ASN73322.1"/>
    <property type="molecule type" value="Genomic_DNA"/>
</dbReference>
<accession>A0A221SBF0</accession>
<keyword evidence="2" id="KW-1185">Reference proteome</keyword>
<name>A0A221SBF0_9CAUD</name>
<gene>
    <name evidence="1" type="ORF">B1_14</name>
</gene>
<evidence type="ECO:0000313" key="2">
    <source>
        <dbReference type="Proteomes" id="UP000223220"/>
    </source>
</evidence>
<dbReference type="OrthoDB" id="23394at10239"/>
<protein>
    <submittedName>
        <fullName evidence="1">Uncharacterized protein</fullName>
    </submittedName>
</protein>
<dbReference type="Proteomes" id="UP000223220">
    <property type="component" value="Segment"/>
</dbReference>